<evidence type="ECO:0000313" key="2">
    <source>
        <dbReference type="EMBL" id="RUA22270.1"/>
    </source>
</evidence>
<organism evidence="2">
    <name type="scientific">Billgrantia gudaonensis</name>
    <dbReference type="NCBI Taxonomy" id="376427"/>
    <lineage>
        <taxon>Bacteria</taxon>
        <taxon>Pseudomonadati</taxon>
        <taxon>Pseudomonadota</taxon>
        <taxon>Gammaproteobacteria</taxon>
        <taxon>Oceanospirillales</taxon>
        <taxon>Halomonadaceae</taxon>
        <taxon>Billgrantia</taxon>
    </lineage>
</organism>
<dbReference type="AlphaFoldDB" id="A0A432JII3"/>
<feature type="region of interest" description="Disordered" evidence="1">
    <location>
        <begin position="97"/>
        <end position="121"/>
    </location>
</feature>
<name>A0A432JII3_9GAMM</name>
<accession>A0A432JII3</accession>
<dbReference type="EMBL" id="RXHI01000020">
    <property type="protein sequence ID" value="RUA22270.1"/>
    <property type="molecule type" value="Genomic_DNA"/>
</dbReference>
<gene>
    <name evidence="2" type="ORF">DSL92_06765</name>
</gene>
<comment type="caution">
    <text evidence="2">The sequence shown here is derived from an EMBL/GenBank/DDBJ whole genome shotgun (WGS) entry which is preliminary data.</text>
</comment>
<evidence type="ECO:0000256" key="1">
    <source>
        <dbReference type="SAM" id="MobiDB-lite"/>
    </source>
</evidence>
<protein>
    <submittedName>
        <fullName evidence="2">Uncharacterized protein</fullName>
    </submittedName>
</protein>
<feature type="compositionally biased region" description="Basic residues" evidence="1">
    <location>
        <begin position="7"/>
        <end position="16"/>
    </location>
</feature>
<feature type="region of interest" description="Disordered" evidence="1">
    <location>
        <begin position="1"/>
        <end position="67"/>
    </location>
</feature>
<reference evidence="2" key="1">
    <citation type="submission" date="2018-12" db="EMBL/GenBank/DDBJ databases">
        <authorList>
            <person name="Jadhav K."/>
            <person name="Kushwaha B."/>
            <person name="Jadhav I."/>
        </authorList>
    </citation>
    <scope>NUCLEOTIDE SEQUENCE [LARGE SCALE GENOMIC DNA]</scope>
    <source>
        <strain evidence="2">SBS 10</strain>
    </source>
</reference>
<proteinExistence type="predicted"/>
<feature type="compositionally biased region" description="Polar residues" evidence="1">
    <location>
        <begin position="25"/>
        <end position="35"/>
    </location>
</feature>
<sequence>MADPRPPRHLAGHRPLKGLEASAGQLLSNGESLTPENLGDKLTALKATSPPSPFSRHRRPPPKALPGEWATASYEARLTRPARRAVVDRQLLHWHRRHPARNCRPPQRALTHLSPGESDAS</sequence>